<dbReference type="InterPro" id="IPR036968">
    <property type="entry name" value="Enolpyruvate_Tfrase_sf"/>
</dbReference>
<dbReference type="Gene3D" id="3.65.10.10">
    <property type="entry name" value="Enolpyruvate transferase domain"/>
    <property type="match status" value="2"/>
</dbReference>
<reference evidence="10 11" key="1">
    <citation type="submission" date="2016-10" db="EMBL/GenBank/DDBJ databases">
        <title>Paenibacillus species isolates.</title>
        <authorList>
            <person name="Beno S.M."/>
        </authorList>
    </citation>
    <scope>NUCLEOTIDE SEQUENCE [LARGE SCALE GENOMIC DNA]</scope>
    <source>
        <strain evidence="10 11">FSL H7-0710</strain>
    </source>
</reference>
<dbReference type="FunFam" id="3.65.10.10:FF:000005">
    <property type="entry name" value="3-phosphoshikimate 1-carboxyvinyltransferase"/>
    <property type="match status" value="1"/>
</dbReference>
<dbReference type="EC" id="2.5.1.19" evidence="8"/>
<organism evidence="10 11">
    <name type="scientific">Paenibacillus odorifer</name>
    <dbReference type="NCBI Taxonomy" id="189426"/>
    <lineage>
        <taxon>Bacteria</taxon>
        <taxon>Bacillati</taxon>
        <taxon>Bacillota</taxon>
        <taxon>Bacilli</taxon>
        <taxon>Bacillales</taxon>
        <taxon>Paenibacillaceae</taxon>
        <taxon>Paenibacillus</taxon>
    </lineage>
</organism>
<sequence length="439" mass="48164">MRVSAKLDEHSFKYASVPGDKSISQRAIMMNAIAEGKGVIHNVLRSRDIESCIAILRQLGVTFAWNGNALTVYGLGLQSLRIPDARLEIGNTATSARLIMSVLAGHPFAVELAGNRLLTTRPMDWVAQPLIEMGASITYLESEGYLPLVINGRFPLSPINIEATVASAQEKSAFLFAGLYADGTSSYRQMCQSRDHTERLMKYFGIDIEIQNNVTSIRGGYNFAAKDVIVPGDLSSAAFLLAAFTIRSMDRKKELWIRDVGVNPTRFGFVSVLREMGLDLKLHRERQLISGEPIADLYCTTGKTLTSVHVEGNEKVQSLIDEVPLLAVVSAFAEGTTVIRNCRELKDKDTNRLETTAKLLAAFGLETSYDEDELIIFGGRSPSPAVVDSYGDHRIAMTAAVLASSMEKPSIIRNCGCIAVSYPEFLNDLSQFAEIEILQ</sequence>
<proteinExistence type="inferred from homology"/>
<evidence type="ECO:0000256" key="4">
    <source>
        <dbReference type="ARBA" id="ARBA00022605"/>
    </source>
</evidence>
<comment type="subunit">
    <text evidence="8">Monomer.</text>
</comment>
<dbReference type="SUPFAM" id="SSF55205">
    <property type="entry name" value="EPT/RTPC-like"/>
    <property type="match status" value="1"/>
</dbReference>
<comment type="caution">
    <text evidence="10">The sequence shown here is derived from an EMBL/GenBank/DDBJ whole genome shotgun (WGS) entry which is preliminary data.</text>
</comment>
<comment type="catalytic activity">
    <reaction evidence="7">
        <text>3-phosphoshikimate + phosphoenolpyruvate = 5-O-(1-carboxyvinyl)-3-phosphoshikimate + phosphate</text>
        <dbReference type="Rhea" id="RHEA:21256"/>
        <dbReference type="ChEBI" id="CHEBI:43474"/>
        <dbReference type="ChEBI" id="CHEBI:57701"/>
        <dbReference type="ChEBI" id="CHEBI:58702"/>
        <dbReference type="ChEBI" id="CHEBI:145989"/>
        <dbReference type="EC" id="2.5.1.19"/>
    </reaction>
    <physiologicalReaction direction="left-to-right" evidence="7">
        <dbReference type="Rhea" id="RHEA:21257"/>
    </physiologicalReaction>
</comment>
<feature type="binding site" evidence="8">
    <location>
        <position position="167"/>
    </location>
    <ligand>
        <name>3-phosphoshikimate</name>
        <dbReference type="ChEBI" id="CHEBI:145989"/>
    </ligand>
</feature>
<feature type="binding site" evidence="8">
    <location>
        <position position="352"/>
    </location>
    <ligand>
        <name>phosphoenolpyruvate</name>
        <dbReference type="ChEBI" id="CHEBI:58702"/>
    </ligand>
</feature>
<feature type="domain" description="Enolpyruvate transferase" evidence="9">
    <location>
        <begin position="16"/>
        <end position="429"/>
    </location>
</feature>
<dbReference type="PANTHER" id="PTHR21090:SF5">
    <property type="entry name" value="PENTAFUNCTIONAL AROM POLYPEPTIDE"/>
    <property type="match status" value="1"/>
</dbReference>
<evidence type="ECO:0000256" key="2">
    <source>
        <dbReference type="ARBA" id="ARBA00009948"/>
    </source>
</evidence>
<comment type="function">
    <text evidence="8">Catalyzes the transfer of the enolpyruvyl moiety of phosphoenolpyruvate (PEP) to the 5-hydroxyl of shikimate-3-phosphate (S3P) to produce enolpyruvyl shikimate-3-phosphate and inorganic phosphate.</text>
</comment>
<evidence type="ECO:0000256" key="1">
    <source>
        <dbReference type="ARBA" id="ARBA00004811"/>
    </source>
</evidence>
<dbReference type="Proteomes" id="UP000187439">
    <property type="component" value="Unassembled WGS sequence"/>
</dbReference>
<dbReference type="GO" id="GO:0009423">
    <property type="term" value="P:chorismate biosynthetic process"/>
    <property type="evidence" value="ECO:0007669"/>
    <property type="project" value="UniProtKB-UniRule"/>
</dbReference>
<dbReference type="InterPro" id="IPR013792">
    <property type="entry name" value="RNA3'P_cycl/enolpyr_Trfase_a/b"/>
</dbReference>
<comment type="subcellular location">
    <subcellularLocation>
        <location evidence="8">Cytoplasm</location>
    </subcellularLocation>
</comment>
<evidence type="ECO:0000256" key="7">
    <source>
        <dbReference type="ARBA" id="ARBA00044633"/>
    </source>
</evidence>
<name>A0A1R0XQ79_9BACL</name>
<dbReference type="GO" id="GO:0008652">
    <property type="term" value="P:amino acid biosynthetic process"/>
    <property type="evidence" value="ECO:0007669"/>
    <property type="project" value="UniProtKB-KW"/>
</dbReference>
<feature type="binding site" evidence="8">
    <location>
        <position position="121"/>
    </location>
    <ligand>
        <name>phosphoenolpyruvate</name>
        <dbReference type="ChEBI" id="CHEBI:58702"/>
    </ligand>
</feature>
<comment type="pathway">
    <text evidence="1 8">Metabolic intermediate biosynthesis; chorismate biosynthesis; chorismate from D-erythrose 4-phosphate and phosphoenolpyruvate: step 6/7.</text>
</comment>
<protein>
    <recommendedName>
        <fullName evidence="8">3-phosphoshikimate 1-carboxyvinyltransferase</fullName>
        <ecNumber evidence="8">2.5.1.19</ecNumber>
    </recommendedName>
    <alternativeName>
        <fullName evidence="8">5-enolpyruvylshikimate-3-phosphate synthase</fullName>
        <shortName evidence="8">EPSP synthase</shortName>
        <shortName evidence="8">EPSPS</shortName>
    </alternativeName>
</protein>
<dbReference type="GO" id="GO:0009073">
    <property type="term" value="P:aromatic amino acid family biosynthetic process"/>
    <property type="evidence" value="ECO:0007669"/>
    <property type="project" value="UniProtKB-KW"/>
</dbReference>
<dbReference type="InterPro" id="IPR006264">
    <property type="entry name" value="EPSP_synthase"/>
</dbReference>
<feature type="binding site" evidence="8">
    <location>
        <position position="321"/>
    </location>
    <ligand>
        <name>3-phosphoshikimate</name>
        <dbReference type="ChEBI" id="CHEBI:145989"/>
    </ligand>
</feature>
<dbReference type="EMBL" id="MPTC01000024">
    <property type="protein sequence ID" value="OMD37266.1"/>
    <property type="molecule type" value="Genomic_DNA"/>
</dbReference>
<dbReference type="GO" id="GO:0003866">
    <property type="term" value="F:3-phosphoshikimate 1-carboxyvinyltransferase activity"/>
    <property type="evidence" value="ECO:0007669"/>
    <property type="project" value="UniProtKB-UniRule"/>
</dbReference>
<evidence type="ECO:0000256" key="6">
    <source>
        <dbReference type="ARBA" id="ARBA00023141"/>
    </source>
</evidence>
<feature type="binding site" evidence="8">
    <location>
        <position position="169"/>
    </location>
    <ligand>
        <name>phosphoenolpyruvate</name>
        <dbReference type="ChEBI" id="CHEBI:58702"/>
    </ligand>
</feature>
<feature type="binding site" evidence="8">
    <location>
        <position position="394"/>
    </location>
    <ligand>
        <name>phosphoenolpyruvate</name>
        <dbReference type="ChEBI" id="CHEBI:58702"/>
    </ligand>
</feature>
<evidence type="ECO:0000259" key="9">
    <source>
        <dbReference type="Pfam" id="PF00275"/>
    </source>
</evidence>
<dbReference type="GO" id="GO:0005737">
    <property type="term" value="C:cytoplasm"/>
    <property type="evidence" value="ECO:0007669"/>
    <property type="project" value="UniProtKB-SubCell"/>
</dbReference>
<gene>
    <name evidence="8" type="primary">aroA</name>
    <name evidence="10" type="ORF">BSK52_22275</name>
</gene>
<feature type="binding site" evidence="8">
    <location>
        <position position="21"/>
    </location>
    <ligand>
        <name>3-phosphoshikimate</name>
        <dbReference type="ChEBI" id="CHEBI:145989"/>
    </ligand>
</feature>
<keyword evidence="3 8" id="KW-0963">Cytoplasm</keyword>
<feature type="binding site" evidence="8">
    <location>
        <position position="21"/>
    </location>
    <ligand>
        <name>phosphoenolpyruvate</name>
        <dbReference type="ChEBI" id="CHEBI:58702"/>
    </ligand>
</feature>
<evidence type="ECO:0000313" key="11">
    <source>
        <dbReference type="Proteomes" id="UP000187439"/>
    </source>
</evidence>
<accession>A0A1R0XQ79</accession>
<evidence type="ECO:0000256" key="8">
    <source>
        <dbReference type="HAMAP-Rule" id="MF_00210"/>
    </source>
</evidence>
<keyword evidence="6 8" id="KW-0057">Aromatic amino acid biosynthesis</keyword>
<dbReference type="NCBIfam" id="TIGR01356">
    <property type="entry name" value="aroA"/>
    <property type="match status" value="1"/>
</dbReference>
<evidence type="ECO:0000256" key="5">
    <source>
        <dbReference type="ARBA" id="ARBA00022679"/>
    </source>
</evidence>
<feature type="binding site" evidence="8">
    <location>
        <position position="26"/>
    </location>
    <ligand>
        <name>3-phosphoshikimate</name>
        <dbReference type="ChEBI" id="CHEBI:145989"/>
    </ligand>
</feature>
<comment type="caution">
    <text evidence="8">Lacks conserved residue(s) required for the propagation of feature annotation.</text>
</comment>
<dbReference type="CDD" id="cd01556">
    <property type="entry name" value="EPSP_synthase"/>
    <property type="match status" value="1"/>
</dbReference>
<dbReference type="PIRSF" id="PIRSF000505">
    <property type="entry name" value="EPSPS"/>
    <property type="match status" value="1"/>
</dbReference>
<feature type="binding site" evidence="8">
    <location>
        <position position="169"/>
    </location>
    <ligand>
        <name>3-phosphoshikimate</name>
        <dbReference type="ChEBI" id="CHEBI:145989"/>
    </ligand>
</feature>
<keyword evidence="4 8" id="KW-0028">Amino-acid biosynthesis</keyword>
<feature type="active site" description="Proton acceptor" evidence="8">
    <location>
        <position position="321"/>
    </location>
</feature>
<comment type="similarity">
    <text evidence="2 8">Belongs to the EPSP synthase family.</text>
</comment>
<feature type="binding site" evidence="8">
    <location>
        <position position="348"/>
    </location>
    <ligand>
        <name>3-phosphoshikimate</name>
        <dbReference type="ChEBI" id="CHEBI:145989"/>
    </ligand>
</feature>
<dbReference type="InterPro" id="IPR001986">
    <property type="entry name" value="Enolpyruvate_Tfrase_dom"/>
</dbReference>
<dbReference type="Pfam" id="PF00275">
    <property type="entry name" value="EPSP_synthase"/>
    <property type="match status" value="1"/>
</dbReference>
<evidence type="ECO:0000256" key="3">
    <source>
        <dbReference type="ARBA" id="ARBA00022490"/>
    </source>
</evidence>
<evidence type="ECO:0000313" key="10">
    <source>
        <dbReference type="EMBL" id="OMD37266.1"/>
    </source>
</evidence>
<keyword evidence="5 8" id="KW-0808">Transferase</keyword>
<feature type="binding site" evidence="8">
    <location>
        <position position="22"/>
    </location>
    <ligand>
        <name>3-phosphoshikimate</name>
        <dbReference type="ChEBI" id="CHEBI:145989"/>
    </ligand>
</feature>
<dbReference type="AlphaFoldDB" id="A0A1R0XQ79"/>
<dbReference type="UniPathway" id="UPA00053">
    <property type="reaction ID" value="UER00089"/>
</dbReference>
<dbReference type="HAMAP" id="MF_00210">
    <property type="entry name" value="EPSP_synth"/>
    <property type="match status" value="1"/>
</dbReference>
<dbReference type="PANTHER" id="PTHR21090">
    <property type="entry name" value="AROM/DEHYDROQUINATE SYNTHASE"/>
    <property type="match status" value="1"/>
</dbReference>